<keyword evidence="1" id="KW-0732">Signal</keyword>
<protein>
    <recommendedName>
        <fullName evidence="4">Secreted protein</fullName>
    </recommendedName>
</protein>
<evidence type="ECO:0000313" key="3">
    <source>
        <dbReference type="Proteomes" id="UP000824540"/>
    </source>
</evidence>
<sequence>MRKRRRRGVGAWGVGPLPAFFGSLSLLDCVNACVEGPLLTVSCPEGVICLGWVLLSAEPHCMCAACGLRVWGGEGVKGAACGPRVWGGEGVKWLSAELLDRTKRLIPTVWTLLTDDVITVISSVFLSELSRGRAAACVLQHFSGRGVCAVSVLPQGPVTTCCLDKQAYNEVTQSAGHAYLTWAFDS</sequence>
<comment type="caution">
    <text evidence="2">The sequence shown here is derived from an EMBL/GenBank/DDBJ whole genome shotgun (WGS) entry which is preliminary data.</text>
</comment>
<organism evidence="2 3">
    <name type="scientific">Albula glossodonta</name>
    <name type="common">roundjaw bonefish</name>
    <dbReference type="NCBI Taxonomy" id="121402"/>
    <lineage>
        <taxon>Eukaryota</taxon>
        <taxon>Metazoa</taxon>
        <taxon>Chordata</taxon>
        <taxon>Craniata</taxon>
        <taxon>Vertebrata</taxon>
        <taxon>Euteleostomi</taxon>
        <taxon>Actinopterygii</taxon>
        <taxon>Neopterygii</taxon>
        <taxon>Teleostei</taxon>
        <taxon>Albuliformes</taxon>
        <taxon>Albulidae</taxon>
        <taxon>Albula</taxon>
    </lineage>
</organism>
<dbReference type="Proteomes" id="UP000824540">
    <property type="component" value="Unassembled WGS sequence"/>
</dbReference>
<keyword evidence="3" id="KW-1185">Reference proteome</keyword>
<reference evidence="2" key="1">
    <citation type="thesis" date="2021" institute="BYU ScholarsArchive" country="Provo, UT, USA">
        <title>Applications of and Algorithms for Genome Assembly and Genomic Analyses with an Emphasis on Marine Teleosts.</title>
        <authorList>
            <person name="Pickett B.D."/>
        </authorList>
    </citation>
    <scope>NUCLEOTIDE SEQUENCE</scope>
    <source>
        <strain evidence="2">HI-2016</strain>
    </source>
</reference>
<evidence type="ECO:0000313" key="2">
    <source>
        <dbReference type="EMBL" id="KAG9335863.1"/>
    </source>
</evidence>
<dbReference type="EMBL" id="JAFBMS010000107">
    <property type="protein sequence ID" value="KAG9335863.1"/>
    <property type="molecule type" value="Genomic_DNA"/>
</dbReference>
<proteinExistence type="predicted"/>
<accession>A0A8T2N6E0</accession>
<evidence type="ECO:0008006" key="4">
    <source>
        <dbReference type="Google" id="ProtNLM"/>
    </source>
</evidence>
<evidence type="ECO:0000256" key="1">
    <source>
        <dbReference type="SAM" id="SignalP"/>
    </source>
</evidence>
<gene>
    <name evidence="2" type="ORF">JZ751_003520</name>
</gene>
<feature type="signal peptide" evidence="1">
    <location>
        <begin position="1"/>
        <end position="32"/>
    </location>
</feature>
<feature type="chain" id="PRO_5035778716" description="Secreted protein" evidence="1">
    <location>
        <begin position="33"/>
        <end position="186"/>
    </location>
</feature>
<dbReference type="AlphaFoldDB" id="A0A8T2N6E0"/>
<name>A0A8T2N6E0_9TELE</name>